<accession>A0A841Z0J7</accession>
<evidence type="ECO:0000313" key="1">
    <source>
        <dbReference type="EMBL" id="MBC1459190.1"/>
    </source>
</evidence>
<dbReference type="EMBL" id="JAARQN010000021">
    <property type="protein sequence ID" value="MBC1459190.1"/>
    <property type="molecule type" value="Genomic_DNA"/>
</dbReference>
<name>A0A841Z0J7_9LIST</name>
<dbReference type="AlphaFoldDB" id="A0A841Z0J7"/>
<reference evidence="1 2" key="1">
    <citation type="submission" date="2020-03" db="EMBL/GenBank/DDBJ databases">
        <title>Soil Listeria distribution.</title>
        <authorList>
            <person name="Liao J."/>
            <person name="Wiedmann M."/>
        </authorList>
    </citation>
    <scope>NUCLEOTIDE SEQUENCE [LARGE SCALE GENOMIC DNA]</scope>
    <source>
        <strain evidence="1 2">FSL L7-1614</strain>
    </source>
</reference>
<organism evidence="1 2">
    <name type="scientific">Listeria newyorkensis</name>
    <dbReference type="NCBI Taxonomy" id="1497681"/>
    <lineage>
        <taxon>Bacteria</taxon>
        <taxon>Bacillati</taxon>
        <taxon>Bacillota</taxon>
        <taxon>Bacilli</taxon>
        <taxon>Bacillales</taxon>
        <taxon>Listeriaceae</taxon>
        <taxon>Listeria</taxon>
    </lineage>
</organism>
<comment type="caution">
    <text evidence="1">The sequence shown here is derived from an EMBL/GenBank/DDBJ whole genome shotgun (WGS) entry which is preliminary data.</text>
</comment>
<protein>
    <submittedName>
        <fullName evidence="1">Uncharacterized protein</fullName>
    </submittedName>
</protein>
<evidence type="ECO:0000313" key="2">
    <source>
        <dbReference type="Proteomes" id="UP000569903"/>
    </source>
</evidence>
<sequence length="210" mass="23875">MKKFLIILAAIVIVLGGTLMYLNHMNYWPFQADKVSSIPDGEIKTIETKPTTDELSLLLAASGEIAYNVKGKSMDIYFDVYHQDKRVTHEMVTGQSGETNTQMSGYIVWGIPGFDTFKPTEIRVMMRDGESSSYSQSTFVIPKNVFDKTNGQSAQTQPFEDGKIEKGKPYIMQSWFFDKEDTGIRSSEETFSKKDLKNRDQTVLLYVVFK</sequence>
<dbReference type="Proteomes" id="UP000569903">
    <property type="component" value="Unassembled WGS sequence"/>
</dbReference>
<gene>
    <name evidence="1" type="ORF">HB850_15630</name>
</gene>
<proteinExistence type="predicted"/>
<dbReference type="RefSeq" id="WP_185390320.1">
    <property type="nucleotide sequence ID" value="NZ_JAARQN010000021.1"/>
</dbReference>